<name>A0A8K1AM68_HARAX</name>
<accession>A0A8K1AM68</accession>
<keyword evidence="3" id="KW-0964">Secreted</keyword>
<proteinExistence type="evidence at transcript level"/>
<evidence type="ECO:0000256" key="4">
    <source>
        <dbReference type="SAM" id="SignalP"/>
    </source>
</evidence>
<dbReference type="InterPro" id="IPR052295">
    <property type="entry name" value="Odorant-binding_protein"/>
</dbReference>
<dbReference type="GO" id="GO:0005576">
    <property type="term" value="C:extracellular region"/>
    <property type="evidence" value="ECO:0007669"/>
    <property type="project" value="UniProtKB-SubCell"/>
</dbReference>
<dbReference type="PANTHER" id="PTHR21066:SF17">
    <property type="entry name" value="AGAP011368-PA"/>
    <property type="match status" value="1"/>
</dbReference>
<dbReference type="SUPFAM" id="SSF47565">
    <property type="entry name" value="Insect pheromone/odorant-binding proteins"/>
    <property type="match status" value="1"/>
</dbReference>
<dbReference type="Pfam" id="PF01395">
    <property type="entry name" value="PBP_GOBP"/>
    <property type="match status" value="1"/>
</dbReference>
<evidence type="ECO:0000256" key="2">
    <source>
        <dbReference type="ARBA" id="ARBA00008098"/>
    </source>
</evidence>
<dbReference type="Gene3D" id="1.10.238.270">
    <property type="match status" value="1"/>
</dbReference>
<evidence type="ECO:0000256" key="3">
    <source>
        <dbReference type="ARBA" id="ARBA00022525"/>
    </source>
</evidence>
<sequence length="241" mass="27750">MNKVVLFGLVATALCAVAAYEFASDDFNEYLADELDYYSTMDVPIPKLRFRRDEEAVSDKCRYRRKRLCCAETSIEELHEKEKEIKRECFKQVLGKEKEHRMDPFKCENIEKHKRDMICVMQCVGQKNDVLDADGDVRDAEFADFVKQSFSKDPWFAEFQDTIIETCIDEAKNATEIRDTEDKSACNPAGIKLAHCLFVQTQLNCPESEIKDTKSCSKLKERIKAKLSDGVPPPPPFLHEE</sequence>
<organism evidence="5">
    <name type="scientific">Harmonia axyridis</name>
    <name type="common">Multicolored Asian lady beetle</name>
    <name type="synonym">Coccinella axyridis</name>
    <dbReference type="NCBI Taxonomy" id="115357"/>
    <lineage>
        <taxon>Eukaryota</taxon>
        <taxon>Metazoa</taxon>
        <taxon>Ecdysozoa</taxon>
        <taxon>Arthropoda</taxon>
        <taxon>Hexapoda</taxon>
        <taxon>Insecta</taxon>
        <taxon>Pterygota</taxon>
        <taxon>Neoptera</taxon>
        <taxon>Endopterygota</taxon>
        <taxon>Coleoptera</taxon>
        <taxon>Polyphaga</taxon>
        <taxon>Cucujiformia</taxon>
        <taxon>Coccinelloidea</taxon>
        <taxon>Coccinellidae</taxon>
        <taxon>Coccinellinae</taxon>
        <taxon>Coccinellini</taxon>
        <taxon>Harmonia</taxon>
    </lineage>
</organism>
<dbReference type="InterPro" id="IPR006170">
    <property type="entry name" value="PBP/GOBP"/>
</dbReference>
<evidence type="ECO:0000313" key="5">
    <source>
        <dbReference type="EMBL" id="QTE76124.1"/>
    </source>
</evidence>
<feature type="signal peptide" evidence="4">
    <location>
        <begin position="1"/>
        <end position="19"/>
    </location>
</feature>
<dbReference type="AlphaFoldDB" id="A0A8K1AM68"/>
<dbReference type="GO" id="GO:0005549">
    <property type="term" value="F:odorant binding"/>
    <property type="evidence" value="ECO:0007669"/>
    <property type="project" value="InterPro"/>
</dbReference>
<keyword evidence="4" id="KW-0732">Signal</keyword>
<dbReference type="EMBL" id="MT150154">
    <property type="protein sequence ID" value="QTE76124.1"/>
    <property type="molecule type" value="mRNA"/>
</dbReference>
<feature type="chain" id="PRO_5035464283" evidence="4">
    <location>
        <begin position="20"/>
        <end position="241"/>
    </location>
</feature>
<evidence type="ECO:0000256" key="1">
    <source>
        <dbReference type="ARBA" id="ARBA00004613"/>
    </source>
</evidence>
<protein>
    <submittedName>
        <fullName evidence="5">Odorant binding protein 16</fullName>
    </submittedName>
</protein>
<dbReference type="InterPro" id="IPR036728">
    <property type="entry name" value="PBP_GOBP_sf"/>
</dbReference>
<dbReference type="PANTHER" id="PTHR21066">
    <property type="entry name" value="ODORANT-BINDING PROTEIN 59A-RELATED"/>
    <property type="match status" value="1"/>
</dbReference>
<reference evidence="5" key="1">
    <citation type="journal article" date="2021" name="J Integr Agric">
        <title>Identification and tissue distribution of odorant binding protein genes in Harmonia axyridis (Coleoptera: Coccinellidae).</title>
        <authorList>
            <person name="Qu C."/>
            <person name="Wang R."/>
            <person name="Che W.-n."/>
            <person name="Li F.-q."/>
            <person name="Zhao H.-p."/>
            <person name="Wei Y.-y."/>
            <person name="Luo C."/>
            <person name="Xue M."/>
        </authorList>
    </citation>
    <scope>NUCLEOTIDE SEQUENCE</scope>
</reference>
<comment type="similarity">
    <text evidence="2">Belongs to the PBP/GOBP family.</text>
</comment>
<dbReference type="SMR" id="A0A8K1AM68"/>
<comment type="subcellular location">
    <subcellularLocation>
        <location evidence="1">Secreted</location>
    </subcellularLocation>
</comment>